<dbReference type="InterPro" id="IPR036249">
    <property type="entry name" value="Thioredoxin-like_sf"/>
</dbReference>
<keyword evidence="9 14" id="KW-0413">Isomerase</keyword>
<dbReference type="GO" id="GO:0006457">
    <property type="term" value="P:protein folding"/>
    <property type="evidence" value="ECO:0007669"/>
    <property type="project" value="TreeGrafter"/>
</dbReference>
<keyword evidence="5 12" id="KW-0732">Signal</keyword>
<dbReference type="SUPFAM" id="SSF52833">
    <property type="entry name" value="Thioredoxin-like"/>
    <property type="match status" value="3"/>
</dbReference>
<feature type="chain" id="PRO_5042236223" description="protein disulfide-isomerase" evidence="12">
    <location>
        <begin position="22"/>
        <end position="461"/>
    </location>
</feature>
<keyword evidence="6" id="KW-0677">Repeat</keyword>
<evidence type="ECO:0000256" key="10">
    <source>
        <dbReference type="ARBA" id="ARBA00023284"/>
    </source>
</evidence>
<name>A0AAD8LMW5_BABGI</name>
<sequence length="461" mass="51613">MKFLSPLVPLFFAGFLATANGADPEGAVVQLTESNIHKFIEEHETVLVKFYAPWCMHCQSLAPEYEKAAKTLAEEGSSMVLAEINCDESPNVAQEFAIEGYPTLKYFRKAAPRDYTGPRQAEGIVAWCNEIMLPAVVNIHAAADVTDFSVISFVARGYPETDPLFKEYENLADLYRGDAKFFFAAEEGKGIFVIHQDQGKFEFEGKTPEELVEFVQQESLPLFDEIGHGNYVRYFNSGKAISWFCSKKEDYEKFRPSFVKAARALRSTVLFVWLDVEKFTAASEAFAIDTFPAVAHQTDNGRYIMTQDAYDFGDLNAVLKFYSDVAAGVVKRSIKSEDEPEQDESPVVTLVGKTLEKFVNEARKPILLMIHSPFCEHCKKFMPVFTSFGENVGKDGKVVVATLNGDANESPLDHVQWKAYPTVLLLKPGVTEAVPYEGKRTLEDLTAFVDEHAVGERNEEL</sequence>
<evidence type="ECO:0000256" key="5">
    <source>
        <dbReference type="ARBA" id="ARBA00022729"/>
    </source>
</evidence>
<comment type="subcellular location">
    <subcellularLocation>
        <location evidence="2">Endoplasmic reticulum lumen</location>
    </subcellularLocation>
</comment>
<evidence type="ECO:0000256" key="11">
    <source>
        <dbReference type="RuleBase" id="RU004208"/>
    </source>
</evidence>
<comment type="caution">
    <text evidence="14">The sequence shown here is derived from an EMBL/GenBank/DDBJ whole genome shotgun (WGS) entry which is preliminary data.</text>
</comment>
<dbReference type="PANTHER" id="PTHR18929">
    <property type="entry name" value="PROTEIN DISULFIDE ISOMERASE"/>
    <property type="match status" value="1"/>
</dbReference>
<dbReference type="PROSITE" id="PS00194">
    <property type="entry name" value="THIOREDOXIN_1"/>
    <property type="match status" value="1"/>
</dbReference>
<evidence type="ECO:0000256" key="1">
    <source>
        <dbReference type="ARBA" id="ARBA00001182"/>
    </source>
</evidence>
<feature type="signal peptide" evidence="12">
    <location>
        <begin position="1"/>
        <end position="21"/>
    </location>
</feature>
<accession>A0AAD8LMW5</accession>
<dbReference type="Proteomes" id="UP001230268">
    <property type="component" value="Unassembled WGS sequence"/>
</dbReference>
<evidence type="ECO:0000256" key="6">
    <source>
        <dbReference type="ARBA" id="ARBA00022737"/>
    </source>
</evidence>
<dbReference type="PRINTS" id="PR00421">
    <property type="entry name" value="THIOREDOXIN"/>
</dbReference>
<keyword evidence="8" id="KW-1015">Disulfide bond</keyword>
<dbReference type="EC" id="5.3.4.1" evidence="4"/>
<comment type="catalytic activity">
    <reaction evidence="1">
        <text>Catalyzes the rearrangement of -S-S- bonds in proteins.</text>
        <dbReference type="EC" id="5.3.4.1"/>
    </reaction>
</comment>
<dbReference type="Gene3D" id="3.40.30.10">
    <property type="entry name" value="Glutaredoxin"/>
    <property type="match status" value="3"/>
</dbReference>
<protein>
    <recommendedName>
        <fullName evidence="4">protein disulfide-isomerase</fullName>
        <ecNumber evidence="4">5.3.4.1</ecNumber>
    </recommendedName>
</protein>
<dbReference type="GO" id="GO:0034976">
    <property type="term" value="P:response to endoplasmic reticulum stress"/>
    <property type="evidence" value="ECO:0007669"/>
    <property type="project" value="TreeGrafter"/>
</dbReference>
<dbReference type="InterPro" id="IPR017937">
    <property type="entry name" value="Thioredoxin_CS"/>
</dbReference>
<dbReference type="GO" id="GO:0003756">
    <property type="term" value="F:protein disulfide isomerase activity"/>
    <property type="evidence" value="ECO:0007669"/>
    <property type="project" value="UniProtKB-EC"/>
</dbReference>
<dbReference type="InterPro" id="IPR013766">
    <property type="entry name" value="Thioredoxin_domain"/>
</dbReference>
<proteinExistence type="inferred from homology"/>
<evidence type="ECO:0000256" key="3">
    <source>
        <dbReference type="ARBA" id="ARBA00006347"/>
    </source>
</evidence>
<dbReference type="Pfam" id="PF00085">
    <property type="entry name" value="Thioredoxin"/>
    <property type="match status" value="2"/>
</dbReference>
<evidence type="ECO:0000256" key="2">
    <source>
        <dbReference type="ARBA" id="ARBA00004319"/>
    </source>
</evidence>
<dbReference type="EMBL" id="JAVEPI010000004">
    <property type="protein sequence ID" value="KAK1442343.1"/>
    <property type="molecule type" value="Genomic_DNA"/>
</dbReference>
<keyword evidence="15" id="KW-1185">Reference proteome</keyword>
<feature type="domain" description="Thioredoxin" evidence="13">
    <location>
        <begin position="285"/>
        <end position="454"/>
    </location>
</feature>
<feature type="domain" description="Thioredoxin" evidence="13">
    <location>
        <begin position="2"/>
        <end position="133"/>
    </location>
</feature>
<evidence type="ECO:0000313" key="14">
    <source>
        <dbReference type="EMBL" id="KAK1442343.1"/>
    </source>
</evidence>
<evidence type="ECO:0000256" key="9">
    <source>
        <dbReference type="ARBA" id="ARBA00023235"/>
    </source>
</evidence>
<keyword evidence="7" id="KW-0256">Endoplasmic reticulum</keyword>
<evidence type="ECO:0000259" key="13">
    <source>
        <dbReference type="PROSITE" id="PS51352"/>
    </source>
</evidence>
<evidence type="ECO:0000256" key="7">
    <source>
        <dbReference type="ARBA" id="ARBA00022824"/>
    </source>
</evidence>
<dbReference type="GO" id="GO:0005788">
    <property type="term" value="C:endoplasmic reticulum lumen"/>
    <property type="evidence" value="ECO:0007669"/>
    <property type="project" value="UniProtKB-SubCell"/>
</dbReference>
<dbReference type="AlphaFoldDB" id="A0AAD8LMW5"/>
<dbReference type="InterPro" id="IPR005788">
    <property type="entry name" value="PDI_thioredoxin-like_dom"/>
</dbReference>
<reference evidence="14" key="1">
    <citation type="submission" date="2023-08" db="EMBL/GenBank/DDBJ databases">
        <title>Draft sequence of the Babesia gibsoni genome.</title>
        <authorList>
            <person name="Yamagishi J.Y."/>
            <person name="Xuan X.X."/>
        </authorList>
    </citation>
    <scope>NUCLEOTIDE SEQUENCE</scope>
    <source>
        <strain evidence="14">Azabu</strain>
    </source>
</reference>
<evidence type="ECO:0000256" key="4">
    <source>
        <dbReference type="ARBA" id="ARBA00012723"/>
    </source>
</evidence>
<dbReference type="Pfam" id="PF13848">
    <property type="entry name" value="Thioredoxin_6"/>
    <property type="match status" value="1"/>
</dbReference>
<dbReference type="CDD" id="cd02961">
    <property type="entry name" value="PDI_a_family"/>
    <property type="match status" value="1"/>
</dbReference>
<dbReference type="PANTHER" id="PTHR18929:SF132">
    <property type="entry name" value="PROTEIN DISULFIDE-ISOMERASE A3"/>
    <property type="match status" value="1"/>
</dbReference>
<evidence type="ECO:0000256" key="8">
    <source>
        <dbReference type="ARBA" id="ARBA00023157"/>
    </source>
</evidence>
<dbReference type="NCBIfam" id="TIGR01126">
    <property type="entry name" value="pdi_dom"/>
    <property type="match status" value="1"/>
</dbReference>
<comment type="similarity">
    <text evidence="3 11">Belongs to the protein disulfide isomerase family.</text>
</comment>
<evidence type="ECO:0000256" key="12">
    <source>
        <dbReference type="SAM" id="SignalP"/>
    </source>
</evidence>
<keyword evidence="10" id="KW-0676">Redox-active center</keyword>
<evidence type="ECO:0000313" key="15">
    <source>
        <dbReference type="Proteomes" id="UP001230268"/>
    </source>
</evidence>
<dbReference type="FunFam" id="3.40.30.10:FF:000107">
    <property type="entry name" value="Protein disulfide-isomerase 5-2"/>
    <property type="match status" value="1"/>
</dbReference>
<dbReference type="CDD" id="cd02982">
    <property type="entry name" value="PDI_b'_family"/>
    <property type="match status" value="1"/>
</dbReference>
<dbReference type="PROSITE" id="PS51352">
    <property type="entry name" value="THIOREDOXIN_2"/>
    <property type="match status" value="2"/>
</dbReference>
<gene>
    <name evidence="14" type="ORF">BgAZ_403730</name>
</gene>
<organism evidence="14 15">
    <name type="scientific">Babesia gibsoni</name>
    <dbReference type="NCBI Taxonomy" id="33632"/>
    <lineage>
        <taxon>Eukaryota</taxon>
        <taxon>Sar</taxon>
        <taxon>Alveolata</taxon>
        <taxon>Apicomplexa</taxon>
        <taxon>Aconoidasida</taxon>
        <taxon>Piroplasmida</taxon>
        <taxon>Babesiidae</taxon>
        <taxon>Babesia</taxon>
    </lineage>
</organism>